<accession>A0AAV0PZS0</accession>
<evidence type="ECO:0000313" key="2">
    <source>
        <dbReference type="Proteomes" id="UP001154282"/>
    </source>
</evidence>
<dbReference type="AlphaFoldDB" id="A0AAV0PZS0"/>
<dbReference type="EMBL" id="CAMGYJ010000009">
    <property type="protein sequence ID" value="CAI0475658.1"/>
    <property type="molecule type" value="Genomic_DNA"/>
</dbReference>
<organism evidence="1 2">
    <name type="scientific">Linum tenue</name>
    <dbReference type="NCBI Taxonomy" id="586396"/>
    <lineage>
        <taxon>Eukaryota</taxon>
        <taxon>Viridiplantae</taxon>
        <taxon>Streptophyta</taxon>
        <taxon>Embryophyta</taxon>
        <taxon>Tracheophyta</taxon>
        <taxon>Spermatophyta</taxon>
        <taxon>Magnoliopsida</taxon>
        <taxon>eudicotyledons</taxon>
        <taxon>Gunneridae</taxon>
        <taxon>Pentapetalae</taxon>
        <taxon>rosids</taxon>
        <taxon>fabids</taxon>
        <taxon>Malpighiales</taxon>
        <taxon>Linaceae</taxon>
        <taxon>Linum</taxon>
    </lineage>
</organism>
<keyword evidence="2" id="KW-1185">Reference proteome</keyword>
<dbReference type="Proteomes" id="UP001154282">
    <property type="component" value="Unassembled WGS sequence"/>
</dbReference>
<comment type="caution">
    <text evidence="1">The sequence shown here is derived from an EMBL/GenBank/DDBJ whole genome shotgun (WGS) entry which is preliminary data.</text>
</comment>
<reference evidence="1" key="1">
    <citation type="submission" date="2022-08" db="EMBL/GenBank/DDBJ databases">
        <authorList>
            <person name="Gutierrez-Valencia J."/>
        </authorList>
    </citation>
    <scope>NUCLEOTIDE SEQUENCE</scope>
</reference>
<name>A0AAV0PZS0_9ROSI</name>
<sequence length="58" mass="6586">MEPIIIQTRCNHHLFYKAILKTGNQTLGTEFPKVHLRILVIEGAGFLGSNLVHKLMEN</sequence>
<gene>
    <name evidence="1" type="ORF">LITE_LOCUS40480</name>
</gene>
<evidence type="ECO:0000313" key="1">
    <source>
        <dbReference type="EMBL" id="CAI0475658.1"/>
    </source>
</evidence>
<protein>
    <submittedName>
        <fullName evidence="1">Uncharacterized protein</fullName>
    </submittedName>
</protein>
<proteinExistence type="predicted"/>